<dbReference type="GO" id="GO:0006084">
    <property type="term" value="P:acetyl-CoA metabolic process"/>
    <property type="evidence" value="ECO:0007669"/>
    <property type="project" value="UniProtKB-UniRule"/>
</dbReference>
<dbReference type="InterPro" id="IPR023990">
    <property type="entry name" value="Butryl-CoA_acetate_CoA_Tfrase"/>
</dbReference>
<evidence type="ECO:0000259" key="4">
    <source>
        <dbReference type="Pfam" id="PF02550"/>
    </source>
</evidence>
<gene>
    <name evidence="6" type="ordered locus">Dred_1489</name>
</gene>
<comment type="similarity">
    <text evidence="1 3">Belongs to the acetyl-CoA hydrolase/transferase family.</text>
</comment>
<evidence type="ECO:0000259" key="5">
    <source>
        <dbReference type="Pfam" id="PF13336"/>
    </source>
</evidence>
<keyword evidence="7" id="KW-1185">Reference proteome</keyword>
<protein>
    <recommendedName>
        <fullName evidence="3">Probable butyrate:acetyl-CoA coenzyme A-transferase</fullName>
        <shortName evidence="3">Butyrate CoA-transferase</shortName>
        <ecNumber evidence="3">2.8.3.-</ecNumber>
    </recommendedName>
</protein>
<proteinExistence type="inferred from homology"/>
<keyword evidence="3" id="KW-0443">Lipid metabolism</keyword>
<evidence type="ECO:0000313" key="6">
    <source>
        <dbReference type="EMBL" id="ABO50019.1"/>
    </source>
</evidence>
<dbReference type="EMBL" id="CP000612">
    <property type="protein sequence ID" value="ABO50019.1"/>
    <property type="molecule type" value="Genomic_DNA"/>
</dbReference>
<dbReference type="KEGG" id="drm:Dred_1489"/>
<dbReference type="EC" id="2.8.3.-" evidence="3"/>
<feature type="binding site" evidence="3">
    <location>
        <begin position="220"/>
        <end position="224"/>
    </location>
    <ligand>
        <name>CoA</name>
        <dbReference type="ChEBI" id="CHEBI:57287"/>
    </ligand>
</feature>
<comment type="function">
    <text evidence="3">Coenzyme A-transferase that converts butyrate to butyryl-CoA.</text>
</comment>
<dbReference type="Gene3D" id="3.40.1080.20">
    <property type="entry name" value="Acetyl-CoA hydrolase/transferase C-terminal domain"/>
    <property type="match status" value="1"/>
</dbReference>
<reference evidence="6 7" key="1">
    <citation type="submission" date="2007-03" db="EMBL/GenBank/DDBJ databases">
        <title>Complete sequence of Desulfotomaculum reducens MI-1.</title>
        <authorList>
            <consortium name="US DOE Joint Genome Institute"/>
            <person name="Copeland A."/>
            <person name="Lucas S."/>
            <person name="Lapidus A."/>
            <person name="Barry K."/>
            <person name="Detter J.C."/>
            <person name="Glavina del Rio T."/>
            <person name="Hammon N."/>
            <person name="Israni S."/>
            <person name="Dalin E."/>
            <person name="Tice H."/>
            <person name="Pitluck S."/>
            <person name="Sims D."/>
            <person name="Brettin T."/>
            <person name="Bruce D."/>
            <person name="Han C."/>
            <person name="Tapia R."/>
            <person name="Schmutz J."/>
            <person name="Larimer F."/>
            <person name="Land M."/>
            <person name="Hauser L."/>
            <person name="Kyrpides N."/>
            <person name="Kim E."/>
            <person name="Tebo B.M."/>
            <person name="Richardson P."/>
        </authorList>
    </citation>
    <scope>NUCLEOTIDE SEQUENCE [LARGE SCALE GENOMIC DNA]</scope>
    <source>
        <strain evidence="6 7">MI-1</strain>
    </source>
</reference>
<dbReference type="Gene3D" id="3.30.750.70">
    <property type="entry name" value="4-hydroxybutyrate coenzyme like domains"/>
    <property type="match status" value="1"/>
</dbReference>
<dbReference type="OrthoDB" id="9801795at2"/>
<dbReference type="eggNOG" id="COG0427">
    <property type="taxonomic scope" value="Bacteria"/>
</dbReference>
<dbReference type="Gene3D" id="3.40.1080.10">
    <property type="entry name" value="Glutaconate Coenzyme A-transferase"/>
    <property type="match status" value="1"/>
</dbReference>
<dbReference type="PANTHER" id="PTHR21432">
    <property type="entry name" value="ACETYL-COA HYDROLASE-RELATED"/>
    <property type="match status" value="1"/>
</dbReference>
<keyword evidence="2 3" id="KW-0808">Transferase</keyword>
<keyword evidence="3" id="KW-0963">Cytoplasm</keyword>
<dbReference type="GO" id="GO:0016787">
    <property type="term" value="F:hydrolase activity"/>
    <property type="evidence" value="ECO:0007669"/>
    <property type="project" value="UniProtKB-KW"/>
</dbReference>
<dbReference type="GO" id="GO:0006083">
    <property type="term" value="P:acetate metabolic process"/>
    <property type="evidence" value="ECO:0007669"/>
    <property type="project" value="InterPro"/>
</dbReference>
<evidence type="ECO:0000313" key="7">
    <source>
        <dbReference type="Proteomes" id="UP000001556"/>
    </source>
</evidence>
<dbReference type="InterPro" id="IPR026888">
    <property type="entry name" value="AcetylCoA_hyd_C"/>
</dbReference>
<feature type="domain" description="Acetyl-CoA hydrolase/transferase N-terminal" evidence="4">
    <location>
        <begin position="8"/>
        <end position="191"/>
    </location>
</feature>
<dbReference type="GO" id="GO:0005737">
    <property type="term" value="C:cytoplasm"/>
    <property type="evidence" value="ECO:0007669"/>
    <property type="project" value="UniProtKB-SubCell"/>
</dbReference>
<feature type="binding site" evidence="3">
    <location>
        <position position="320"/>
    </location>
    <ligand>
        <name>CoA</name>
        <dbReference type="ChEBI" id="CHEBI:57287"/>
    </ligand>
</feature>
<dbReference type="AlphaFoldDB" id="A4J4L6"/>
<dbReference type="SUPFAM" id="SSF100950">
    <property type="entry name" value="NagB/RpiA/CoA transferase-like"/>
    <property type="match status" value="2"/>
</dbReference>
<comment type="catalytic activity">
    <reaction evidence="3">
        <text>butanoate + acetyl-CoA = butanoyl-CoA + acetate</text>
        <dbReference type="Rhea" id="RHEA:30071"/>
        <dbReference type="ChEBI" id="CHEBI:17968"/>
        <dbReference type="ChEBI" id="CHEBI:30089"/>
        <dbReference type="ChEBI" id="CHEBI:57288"/>
        <dbReference type="ChEBI" id="CHEBI:57371"/>
    </reaction>
</comment>
<evidence type="ECO:0000256" key="2">
    <source>
        <dbReference type="ARBA" id="ARBA00022679"/>
    </source>
</evidence>
<dbReference type="Pfam" id="PF13336">
    <property type="entry name" value="AcetylCoA_hyd_C"/>
    <property type="match status" value="1"/>
</dbReference>
<keyword evidence="3" id="KW-0276">Fatty acid metabolism</keyword>
<feature type="binding site" evidence="3">
    <location>
        <position position="343"/>
    </location>
    <ligand>
        <name>CoA</name>
        <dbReference type="ChEBI" id="CHEBI:57287"/>
    </ligand>
</feature>
<comment type="subcellular location">
    <subcellularLocation>
        <location evidence="3">Cytoplasm</location>
    </subcellularLocation>
</comment>
<dbReference type="Proteomes" id="UP000001556">
    <property type="component" value="Chromosome"/>
</dbReference>
<comment type="pathway">
    <text evidence="3">Lipid metabolism; butanoate metabolism.</text>
</comment>
<name>A4J4L6_DESRM</name>
<dbReference type="HOGENOM" id="CLU_030703_1_0_9"/>
<organism evidence="6 7">
    <name type="scientific">Desulforamulus reducens (strain ATCC BAA-1160 / DSM 100696 / MI-1)</name>
    <name type="common">Desulfotomaculum reducens</name>
    <dbReference type="NCBI Taxonomy" id="349161"/>
    <lineage>
        <taxon>Bacteria</taxon>
        <taxon>Bacillati</taxon>
        <taxon>Bacillota</taxon>
        <taxon>Clostridia</taxon>
        <taxon>Eubacteriales</taxon>
        <taxon>Peptococcaceae</taxon>
        <taxon>Desulforamulus</taxon>
    </lineage>
</organism>
<feature type="domain" description="Acetyl-CoA hydrolase/transferase C-terminal" evidence="5">
    <location>
        <begin position="279"/>
        <end position="435"/>
    </location>
</feature>
<dbReference type="Pfam" id="PF02550">
    <property type="entry name" value="AcetylCoA_hydro"/>
    <property type="match status" value="1"/>
</dbReference>
<evidence type="ECO:0000256" key="3">
    <source>
        <dbReference type="HAMAP-Rule" id="MF_03228"/>
    </source>
</evidence>
<dbReference type="PANTHER" id="PTHR21432:SF20">
    <property type="entry name" value="ACETYL-COA HYDROLASE"/>
    <property type="match status" value="1"/>
</dbReference>
<keyword evidence="6" id="KW-0378">Hydrolase</keyword>
<dbReference type="RefSeq" id="WP_011877835.1">
    <property type="nucleotide sequence ID" value="NC_009253.1"/>
</dbReference>
<dbReference type="InterPro" id="IPR046433">
    <property type="entry name" value="ActCoA_hydro"/>
</dbReference>
<accession>A4J4L6</accession>
<dbReference type="GO" id="GO:0008775">
    <property type="term" value="F:acetate CoA-transferase activity"/>
    <property type="evidence" value="ECO:0007669"/>
    <property type="project" value="InterPro"/>
</dbReference>
<dbReference type="HAMAP" id="MF_03228">
    <property type="entry name" value="But_CoA_trans"/>
    <property type="match status" value="1"/>
</dbReference>
<dbReference type="GO" id="GO:0019605">
    <property type="term" value="P:butyrate metabolic process"/>
    <property type="evidence" value="ECO:0007669"/>
    <property type="project" value="UniProtKB-UniRule"/>
</dbReference>
<dbReference type="InterPro" id="IPR003702">
    <property type="entry name" value="ActCoA_hydro_N"/>
</dbReference>
<dbReference type="InterPro" id="IPR037171">
    <property type="entry name" value="NagB/RpiA_transferase-like"/>
</dbReference>
<sequence length="447" mass="49670">MANFSDLYKSKLTTPDQAVSVVKSGDWVDYNSFTGRPIVLDRALAKRKDELSDVKVRSTCTMYGVPEIVKVDPTSQHFVYNNWHFGGLDRKLADQGSCWYAPVLYREVIKYYEKHVDVDVAFLQVCPMDKNGLFNLGIQASHARAIINKAKIVILEVNQNMPRALGGYNEVVHISEVDYVVEGDNPPLPQIPAAVPTDADRKIAQYVLEEIEDGSCIQLGIGAMPNVVGKLLAESDLKDLGAHTEMLVDAYVDMYESGVLTGRKKKIDQHKIVYTFAMGTQRLYDFIDDNPICAIYPVNYTNNTRIIAQNDKVMSINNAVEIDLFGQVNSETSGIRQISGTGGQLDFITGAYESQGGKSFICLTSNYKDKSGKAISRIRPFLGNGTVVTAPRTSVEYVITEYGKAIMKAKSTWERAEALIGIAHPDSREELIKAAEDMGIWRRSNKL</sequence>
<evidence type="ECO:0000256" key="1">
    <source>
        <dbReference type="ARBA" id="ARBA00009632"/>
    </source>
</evidence>
<dbReference type="STRING" id="349161.Dred_1489"/>
<dbReference type="InterPro" id="IPR038460">
    <property type="entry name" value="AcetylCoA_hyd_C_sf"/>
</dbReference>
<feature type="active site" description="5-glutamyl coenzyme A thioester intermediate" evidence="3">
    <location>
        <position position="245"/>
    </location>
</feature>
<dbReference type="UniPathway" id="UPA00863"/>